<dbReference type="Pfam" id="PF00367">
    <property type="entry name" value="PTS_EIIB"/>
    <property type="match status" value="1"/>
</dbReference>
<dbReference type="EMBL" id="CP145892">
    <property type="protein sequence ID" value="WWP18157.1"/>
    <property type="molecule type" value="Genomic_DNA"/>
</dbReference>
<reference evidence="16 17" key="1">
    <citation type="submission" date="2024-02" db="EMBL/GenBank/DDBJ databases">
        <title>Complete sequences of two Paenibacillus sp. strains and one Lysinibacillus strain isolated from the environment on STAA medium highlight biotechnological potential.</title>
        <authorList>
            <person name="Attere S.A."/>
            <person name="Piche L.C."/>
            <person name="Intertaglia L."/>
            <person name="Lami R."/>
            <person name="Charette S.J."/>
            <person name="Vincent A.T."/>
        </authorList>
    </citation>
    <scope>NUCLEOTIDE SEQUENCE [LARGE SCALE GENOMIC DNA]</scope>
    <source>
        <strain evidence="16 17">Y5S-7</strain>
    </source>
</reference>
<dbReference type="PROSITE" id="PS51093">
    <property type="entry name" value="PTS_EIIA_TYPE_1"/>
    <property type="match status" value="1"/>
</dbReference>
<evidence type="ECO:0000313" key="16">
    <source>
        <dbReference type="EMBL" id="WWP18157.1"/>
    </source>
</evidence>
<dbReference type="Pfam" id="PF00358">
    <property type="entry name" value="PTS_EIIA_1"/>
    <property type="match status" value="1"/>
</dbReference>
<evidence type="ECO:0000256" key="3">
    <source>
        <dbReference type="ARBA" id="ARBA00022475"/>
    </source>
</evidence>
<dbReference type="Gene3D" id="3.30.1360.60">
    <property type="entry name" value="Glucose permease domain IIB"/>
    <property type="match status" value="1"/>
</dbReference>
<evidence type="ECO:0000259" key="15">
    <source>
        <dbReference type="PROSITE" id="PS51103"/>
    </source>
</evidence>
<dbReference type="GO" id="GO:0005886">
    <property type="term" value="C:plasma membrane"/>
    <property type="evidence" value="ECO:0007669"/>
    <property type="project" value="UniProtKB-SubCell"/>
</dbReference>
<dbReference type="SUPFAM" id="SSF51261">
    <property type="entry name" value="Duplicated hybrid motif"/>
    <property type="match status" value="1"/>
</dbReference>
<dbReference type="PROSITE" id="PS51103">
    <property type="entry name" value="PTS_EIIC_TYPE_1"/>
    <property type="match status" value="1"/>
</dbReference>
<dbReference type="GO" id="GO:0016301">
    <property type="term" value="F:kinase activity"/>
    <property type="evidence" value="ECO:0007669"/>
    <property type="project" value="UniProtKB-KW"/>
</dbReference>
<feature type="transmembrane region" description="Helical" evidence="12">
    <location>
        <begin position="147"/>
        <end position="166"/>
    </location>
</feature>
<feature type="transmembrane region" description="Helical" evidence="12">
    <location>
        <begin position="315"/>
        <end position="334"/>
    </location>
</feature>
<keyword evidence="8" id="KW-0418">Kinase</keyword>
<dbReference type="NCBIfam" id="TIGR01995">
    <property type="entry name" value="PTS-II-ABC-beta"/>
    <property type="match status" value="1"/>
</dbReference>
<keyword evidence="6" id="KW-0598">Phosphotransferase system</keyword>
<feature type="domain" description="PTS EIIB type-1" evidence="14">
    <location>
        <begin position="4"/>
        <end position="86"/>
    </location>
</feature>
<evidence type="ECO:0000256" key="11">
    <source>
        <dbReference type="PROSITE-ProRule" id="PRU00421"/>
    </source>
</evidence>
<feature type="domain" description="PTS EIIC type-1" evidence="15">
    <location>
        <begin position="108"/>
        <end position="477"/>
    </location>
</feature>
<dbReference type="Proteomes" id="UP001364764">
    <property type="component" value="Chromosome"/>
</dbReference>
<dbReference type="NCBIfam" id="TIGR00830">
    <property type="entry name" value="PTBA"/>
    <property type="match status" value="1"/>
</dbReference>
<evidence type="ECO:0000256" key="9">
    <source>
        <dbReference type="ARBA" id="ARBA00022989"/>
    </source>
</evidence>
<name>A0ABD8AKU1_PAEAM</name>
<dbReference type="InterPro" id="IPR011297">
    <property type="entry name" value="PTS_IIABC_b_glu"/>
</dbReference>
<evidence type="ECO:0000259" key="14">
    <source>
        <dbReference type="PROSITE" id="PS51098"/>
    </source>
</evidence>
<sequence length="646" mass="70027">MNYDQLAKEILSRVGGVENVNSVVHCITRLRFQLRDEGMAQTEELKKLSGVITVMQSGGQYQVVIGNEVPDVYKAITKLGNWSVEGEETLSSDENKTAKGNIFNRFIDMISGVFQPLLGLLAATGMIKGFNELFLSFGWISETSGTYQVLKATGDCLFYFFPVFLGYTAMKKFGGSSFIGMAIGASLVYPTLSNLSEGDPQYILFGGTIFESPIHITFLGLPVILMTYSSSVIPIILASFSASKLEKVLKRVTPQVVRTFLVPFFTMLIIVPATFLVIGPISTWAGNLIGAGATEIYGFSPILTGIIIGSMWQVLVIFGLHWGIIPIALLNIGTLGSDPIMALSFGASFAQIGVVLAVLIKTKNQKIKALSVPAFISGIFGVTEPAIYGLTLPLRRPFIMSCIAGGIGGGLLGYAGSKFYILGGLGVFGYPNFVNKVAGIDFSFYMSLIATAVAFIFGFVLTYFIGFKDPTETISTNIAEKQEFVPNTSLLNDQPFEIVSPMTGTVVRLQDIKDETFAGEYMGKGIAILPTMGRVVSPVNGIVQTIYRTKHAIGLISDDGVEILIHIGQDTVQLKGQHFNSFVKDGDRVKVGDVIVEFDLLAIQDAGYQMVTPIVITNTSMYHDIVGIANDRVDEKEPLLKVYAQK</sequence>
<dbReference type="GO" id="GO:0009401">
    <property type="term" value="P:phosphoenolpyruvate-dependent sugar phosphotransferase system"/>
    <property type="evidence" value="ECO:0007669"/>
    <property type="project" value="UniProtKB-KW"/>
</dbReference>
<dbReference type="InterPro" id="IPR001127">
    <property type="entry name" value="PTS_EIIA_1_perm"/>
</dbReference>
<evidence type="ECO:0000313" key="17">
    <source>
        <dbReference type="Proteomes" id="UP001364764"/>
    </source>
</evidence>
<feature type="transmembrane region" description="Helical" evidence="12">
    <location>
        <begin position="106"/>
        <end position="127"/>
    </location>
</feature>
<evidence type="ECO:0000259" key="13">
    <source>
        <dbReference type="PROSITE" id="PS51093"/>
    </source>
</evidence>
<accession>A0ABD8AKU1</accession>
<dbReference type="FunFam" id="2.70.70.10:FF:000001">
    <property type="entry name" value="PTS system glucose-specific IIA component"/>
    <property type="match status" value="1"/>
</dbReference>
<feature type="active site" description="Phosphocysteine intermediate; for EIIB activity" evidence="11">
    <location>
        <position position="26"/>
    </location>
</feature>
<dbReference type="InterPro" id="IPR011055">
    <property type="entry name" value="Dup_hybrid_motif"/>
</dbReference>
<evidence type="ECO:0000256" key="5">
    <source>
        <dbReference type="ARBA" id="ARBA00022679"/>
    </source>
</evidence>
<feature type="transmembrane region" description="Helical" evidence="12">
    <location>
        <begin position="260"/>
        <end position="282"/>
    </location>
</feature>
<feature type="transmembrane region" description="Helical" evidence="12">
    <location>
        <begin position="340"/>
        <end position="360"/>
    </location>
</feature>
<dbReference type="EC" id="2.7.1.-" evidence="16"/>
<evidence type="ECO:0000256" key="10">
    <source>
        <dbReference type="ARBA" id="ARBA00023136"/>
    </source>
</evidence>
<feature type="domain" description="PTS EIIA type-1" evidence="13">
    <location>
        <begin position="514"/>
        <end position="618"/>
    </location>
</feature>
<dbReference type="PANTHER" id="PTHR30175:SF1">
    <property type="entry name" value="PTS SYSTEM ARBUTIN-, CELLOBIOSE-, AND SALICIN-SPECIFIC EIIBC COMPONENT-RELATED"/>
    <property type="match status" value="1"/>
</dbReference>
<evidence type="ECO:0000256" key="2">
    <source>
        <dbReference type="ARBA" id="ARBA00022448"/>
    </source>
</evidence>
<evidence type="ECO:0000256" key="4">
    <source>
        <dbReference type="ARBA" id="ARBA00022597"/>
    </source>
</evidence>
<organism evidence="16 17">
    <name type="scientific">Paenibacillus amylolyticus</name>
    <dbReference type="NCBI Taxonomy" id="1451"/>
    <lineage>
        <taxon>Bacteria</taxon>
        <taxon>Bacillati</taxon>
        <taxon>Bacillota</taxon>
        <taxon>Bacilli</taxon>
        <taxon>Bacillales</taxon>
        <taxon>Paenibacillaceae</taxon>
        <taxon>Paenibacillus</taxon>
    </lineage>
</organism>
<dbReference type="InterPro" id="IPR001996">
    <property type="entry name" value="PTS_IIB_1"/>
</dbReference>
<proteinExistence type="predicted"/>
<dbReference type="InterPro" id="IPR003352">
    <property type="entry name" value="PTS_EIIC"/>
</dbReference>
<feature type="transmembrane region" description="Helical" evidence="12">
    <location>
        <begin position="442"/>
        <end position="465"/>
    </location>
</feature>
<gene>
    <name evidence="16" type="ORF">V6668_16725</name>
</gene>
<evidence type="ECO:0000256" key="1">
    <source>
        <dbReference type="ARBA" id="ARBA00004651"/>
    </source>
</evidence>
<dbReference type="Pfam" id="PF02378">
    <property type="entry name" value="PTS_EIIC"/>
    <property type="match status" value="1"/>
</dbReference>
<dbReference type="AlphaFoldDB" id="A0ABD8AKU1"/>
<dbReference type="SUPFAM" id="SSF55604">
    <property type="entry name" value="Glucose permease domain IIB"/>
    <property type="match status" value="1"/>
</dbReference>
<dbReference type="FunFam" id="3.30.1360.60:FF:000001">
    <property type="entry name" value="PTS system glucose-specific IIBC component PtsG"/>
    <property type="match status" value="1"/>
</dbReference>
<keyword evidence="7 12" id="KW-0812">Transmembrane</keyword>
<dbReference type="InterPro" id="IPR050558">
    <property type="entry name" value="PTS_Sugar-Specific_Components"/>
</dbReference>
<dbReference type="PROSITE" id="PS51098">
    <property type="entry name" value="PTS_EIIB_TYPE_1"/>
    <property type="match status" value="1"/>
</dbReference>
<feature type="transmembrane region" description="Helical" evidence="12">
    <location>
        <begin position="398"/>
        <end position="421"/>
    </location>
</feature>
<dbReference type="PROSITE" id="PS01035">
    <property type="entry name" value="PTS_EIIB_TYPE_1_CYS"/>
    <property type="match status" value="1"/>
</dbReference>
<keyword evidence="3" id="KW-1003">Cell membrane</keyword>
<keyword evidence="2" id="KW-0813">Transport</keyword>
<keyword evidence="9 12" id="KW-1133">Transmembrane helix</keyword>
<feature type="transmembrane region" description="Helical" evidence="12">
    <location>
        <begin position="288"/>
        <end position="308"/>
    </location>
</feature>
<feature type="transmembrane region" description="Helical" evidence="12">
    <location>
        <begin position="212"/>
        <end position="240"/>
    </location>
</feature>
<dbReference type="GeneID" id="93477144"/>
<protein>
    <submittedName>
        <fullName evidence="16">Beta-glucoside-specific PTS transporter subunit IIABC</fullName>
        <ecNumber evidence="16">2.7.1.-</ecNumber>
    </submittedName>
</protein>
<keyword evidence="5 16" id="KW-0808">Transferase</keyword>
<dbReference type="RefSeq" id="WP_338706182.1">
    <property type="nucleotide sequence ID" value="NZ_CP145892.1"/>
</dbReference>
<comment type="subcellular location">
    <subcellularLocation>
        <location evidence="1">Cell membrane</location>
        <topology evidence="1">Multi-pass membrane protein</topology>
    </subcellularLocation>
</comment>
<feature type="transmembrane region" description="Helical" evidence="12">
    <location>
        <begin position="173"/>
        <end position="192"/>
    </location>
</feature>
<dbReference type="CDD" id="cd00212">
    <property type="entry name" value="PTS_IIB_glc"/>
    <property type="match status" value="1"/>
</dbReference>
<dbReference type="InterPro" id="IPR013013">
    <property type="entry name" value="PTS_EIIC_1"/>
</dbReference>
<dbReference type="Gene3D" id="2.70.70.10">
    <property type="entry name" value="Glucose Permease (Domain IIA)"/>
    <property type="match status" value="1"/>
</dbReference>
<keyword evidence="4" id="KW-0762">Sugar transport</keyword>
<keyword evidence="10 12" id="KW-0472">Membrane</keyword>
<evidence type="ECO:0000256" key="12">
    <source>
        <dbReference type="SAM" id="Phobius"/>
    </source>
</evidence>
<feature type="transmembrane region" description="Helical" evidence="12">
    <location>
        <begin position="372"/>
        <end position="392"/>
    </location>
</feature>
<evidence type="ECO:0000256" key="6">
    <source>
        <dbReference type="ARBA" id="ARBA00022683"/>
    </source>
</evidence>
<dbReference type="InterPro" id="IPR018113">
    <property type="entry name" value="PTrfase_EIIB_Cys"/>
</dbReference>
<evidence type="ECO:0000256" key="7">
    <source>
        <dbReference type="ARBA" id="ARBA00022692"/>
    </source>
</evidence>
<evidence type="ECO:0000256" key="8">
    <source>
        <dbReference type="ARBA" id="ARBA00022777"/>
    </source>
</evidence>
<dbReference type="InterPro" id="IPR036878">
    <property type="entry name" value="Glu_permease_IIB"/>
</dbReference>
<dbReference type="PANTHER" id="PTHR30175">
    <property type="entry name" value="PHOSPHOTRANSFERASE SYSTEM TRANSPORT PROTEIN"/>
    <property type="match status" value="1"/>
</dbReference>